<name>A0AAE0K5A0_9PEZI</name>
<reference evidence="1" key="1">
    <citation type="journal article" date="2023" name="Mol. Phylogenet. Evol.">
        <title>Genome-scale phylogeny and comparative genomics of the fungal order Sordariales.</title>
        <authorList>
            <person name="Hensen N."/>
            <person name="Bonometti L."/>
            <person name="Westerberg I."/>
            <person name="Brannstrom I.O."/>
            <person name="Guillou S."/>
            <person name="Cros-Aarteil S."/>
            <person name="Calhoun S."/>
            <person name="Haridas S."/>
            <person name="Kuo A."/>
            <person name="Mondo S."/>
            <person name="Pangilinan J."/>
            <person name="Riley R."/>
            <person name="LaButti K."/>
            <person name="Andreopoulos B."/>
            <person name="Lipzen A."/>
            <person name="Chen C."/>
            <person name="Yan M."/>
            <person name="Daum C."/>
            <person name="Ng V."/>
            <person name="Clum A."/>
            <person name="Steindorff A."/>
            <person name="Ohm R.A."/>
            <person name="Martin F."/>
            <person name="Silar P."/>
            <person name="Natvig D.O."/>
            <person name="Lalanne C."/>
            <person name="Gautier V."/>
            <person name="Ament-Velasquez S.L."/>
            <person name="Kruys A."/>
            <person name="Hutchinson M.I."/>
            <person name="Powell A.J."/>
            <person name="Barry K."/>
            <person name="Miller A.N."/>
            <person name="Grigoriev I.V."/>
            <person name="Debuchy R."/>
            <person name="Gladieux P."/>
            <person name="Hiltunen Thoren M."/>
            <person name="Johannesson H."/>
        </authorList>
    </citation>
    <scope>NUCLEOTIDE SEQUENCE</scope>
    <source>
        <strain evidence="1">CBS 958.72</strain>
    </source>
</reference>
<dbReference type="Gene3D" id="2.120.10.70">
    <property type="entry name" value="Fucose-specific lectin"/>
    <property type="match status" value="1"/>
</dbReference>
<dbReference type="SUPFAM" id="SSF82171">
    <property type="entry name" value="DPP6 N-terminal domain-like"/>
    <property type="match status" value="1"/>
</dbReference>
<proteinExistence type="predicted"/>
<dbReference type="Proteomes" id="UP001287356">
    <property type="component" value="Unassembled WGS sequence"/>
</dbReference>
<reference evidence="1" key="2">
    <citation type="submission" date="2023-06" db="EMBL/GenBank/DDBJ databases">
        <authorList>
            <consortium name="Lawrence Berkeley National Laboratory"/>
            <person name="Haridas S."/>
            <person name="Hensen N."/>
            <person name="Bonometti L."/>
            <person name="Westerberg I."/>
            <person name="Brannstrom I.O."/>
            <person name="Guillou S."/>
            <person name="Cros-Aarteil S."/>
            <person name="Calhoun S."/>
            <person name="Kuo A."/>
            <person name="Mondo S."/>
            <person name="Pangilinan J."/>
            <person name="Riley R."/>
            <person name="Labutti K."/>
            <person name="Andreopoulos B."/>
            <person name="Lipzen A."/>
            <person name="Chen C."/>
            <person name="Yanf M."/>
            <person name="Daum C."/>
            <person name="Ng V."/>
            <person name="Clum A."/>
            <person name="Steindorff A."/>
            <person name="Ohm R."/>
            <person name="Martin F."/>
            <person name="Silar P."/>
            <person name="Natvig D."/>
            <person name="Lalanne C."/>
            <person name="Gautier V."/>
            <person name="Ament-Velasquez S.L."/>
            <person name="Kruys A."/>
            <person name="Hutchinson M.I."/>
            <person name="Powell A.J."/>
            <person name="Barry K."/>
            <person name="Miller A.N."/>
            <person name="Grigoriev I.V."/>
            <person name="Debuchy R."/>
            <person name="Gladieux P."/>
            <person name="Thoren M.H."/>
            <person name="Johannesson H."/>
        </authorList>
    </citation>
    <scope>NUCLEOTIDE SEQUENCE</scope>
    <source>
        <strain evidence="1">CBS 958.72</strain>
    </source>
</reference>
<accession>A0AAE0K5A0</accession>
<organism evidence="1 2">
    <name type="scientific">Lasiosphaeria ovina</name>
    <dbReference type="NCBI Taxonomy" id="92902"/>
    <lineage>
        <taxon>Eukaryota</taxon>
        <taxon>Fungi</taxon>
        <taxon>Dikarya</taxon>
        <taxon>Ascomycota</taxon>
        <taxon>Pezizomycotina</taxon>
        <taxon>Sordariomycetes</taxon>
        <taxon>Sordariomycetidae</taxon>
        <taxon>Sordariales</taxon>
        <taxon>Lasiosphaeriaceae</taxon>
        <taxon>Lasiosphaeria</taxon>
    </lineage>
</organism>
<sequence length="294" mass="32296">MAPISALLNEGVESTEKAIHVFFVTDQKNLGVSLRNSGQKGKDTQDFYAADKNTWEGIILAKSEIGTARVDGVNLVVAMTRQKPSKPDAADTMNDISIVSPVYQVLTSTALKNTTATICSAGDRGWVYYLSGTESGKVDIKEYDLGTGNISTFGGLNVYVDCSLGAFYDPISHHRCIIFQEMSQGHLKEYNVDTKQTIDISDTSGAKPNTSLCVTYHKDAAYLYYTDSFFNIYRVIKRQNNWGAHKQMFNDKPDEFSQMTAVTANGVNHIFFQVAGNANITHLRDDEPSTGPAA</sequence>
<comment type="caution">
    <text evidence="1">The sequence shown here is derived from an EMBL/GenBank/DDBJ whole genome shotgun (WGS) entry which is preliminary data.</text>
</comment>
<gene>
    <name evidence="1" type="ORF">B0T24DRAFT_362230</name>
</gene>
<protein>
    <recommendedName>
        <fullName evidence="3">Fucose-specific lectin</fullName>
    </recommendedName>
</protein>
<evidence type="ECO:0000313" key="2">
    <source>
        <dbReference type="Proteomes" id="UP001287356"/>
    </source>
</evidence>
<dbReference type="EMBL" id="JAULSN010000006">
    <property type="protein sequence ID" value="KAK3369575.1"/>
    <property type="molecule type" value="Genomic_DNA"/>
</dbReference>
<evidence type="ECO:0000313" key="1">
    <source>
        <dbReference type="EMBL" id="KAK3369575.1"/>
    </source>
</evidence>
<keyword evidence="2" id="KW-1185">Reference proteome</keyword>
<evidence type="ECO:0008006" key="3">
    <source>
        <dbReference type="Google" id="ProtNLM"/>
    </source>
</evidence>
<dbReference type="AlphaFoldDB" id="A0AAE0K5A0"/>